<evidence type="ECO:0000313" key="1">
    <source>
        <dbReference type="EMBL" id="PVX80032.1"/>
    </source>
</evidence>
<name>A0ABX5KJK5_9BURK</name>
<proteinExistence type="predicted"/>
<gene>
    <name evidence="1" type="ORF">C7402_112219</name>
</gene>
<accession>A0ABX5KJK5</accession>
<evidence type="ECO:0000313" key="2">
    <source>
        <dbReference type="Proteomes" id="UP000245712"/>
    </source>
</evidence>
<dbReference type="Proteomes" id="UP000245712">
    <property type="component" value="Unassembled WGS sequence"/>
</dbReference>
<dbReference type="EMBL" id="QEOB01000012">
    <property type="protein sequence ID" value="PVX80032.1"/>
    <property type="molecule type" value="Genomic_DNA"/>
</dbReference>
<sequence length="154" mass="18089">MTKLSKDDIERIEKELSYPYGAVALKCDGYDVTIYVQQVKARKFDLMVYVNGWFRGEWLRDDTQERRRFYRPTRASLYKPSQRAEILKDFGKRRAARLFPDLDKTFTYYMPTWSATSSMLRHFHRENTSVSLVSIGARSSTITVDVNLEEASHV</sequence>
<dbReference type="RefSeq" id="WP_116612565.1">
    <property type="nucleotide sequence ID" value="NZ_QEOB01000012.1"/>
</dbReference>
<reference evidence="1 2" key="1">
    <citation type="submission" date="2018-05" db="EMBL/GenBank/DDBJ databases">
        <title>Genomic Encyclopedia of Type Strains, Phase IV (KMG-V): Genome sequencing to study the core and pangenomes of soil and plant-associated prokaryotes.</title>
        <authorList>
            <person name="Whitman W."/>
        </authorList>
    </citation>
    <scope>NUCLEOTIDE SEQUENCE [LARGE SCALE GENOMIC DNA]</scope>
    <source>
        <strain evidence="1 2">SCZa-39</strain>
    </source>
</reference>
<protein>
    <submittedName>
        <fullName evidence="1">Uncharacterized protein</fullName>
    </submittedName>
</protein>
<comment type="caution">
    <text evidence="1">The sequence shown here is derived from an EMBL/GenBank/DDBJ whole genome shotgun (WGS) entry which is preliminary data.</text>
</comment>
<keyword evidence="2" id="KW-1185">Reference proteome</keyword>
<organism evidence="1 2">
    <name type="scientific">Paraburkholderia unamae</name>
    <dbReference type="NCBI Taxonomy" id="219649"/>
    <lineage>
        <taxon>Bacteria</taxon>
        <taxon>Pseudomonadati</taxon>
        <taxon>Pseudomonadota</taxon>
        <taxon>Betaproteobacteria</taxon>
        <taxon>Burkholderiales</taxon>
        <taxon>Burkholderiaceae</taxon>
        <taxon>Paraburkholderia</taxon>
    </lineage>
</organism>